<evidence type="ECO:0008006" key="5">
    <source>
        <dbReference type="Google" id="ProtNLM"/>
    </source>
</evidence>
<evidence type="ECO:0000256" key="2">
    <source>
        <dbReference type="SAM" id="SignalP"/>
    </source>
</evidence>
<feature type="coiled-coil region" evidence="1">
    <location>
        <begin position="61"/>
        <end position="88"/>
    </location>
</feature>
<keyword evidence="4" id="KW-1185">Reference proteome</keyword>
<gene>
    <name evidence="3" type="ORF">GCM10023149_38770</name>
</gene>
<feature type="chain" id="PRO_5045864551" description="Adhesin" evidence="2">
    <location>
        <begin position="26"/>
        <end position="463"/>
    </location>
</feature>
<dbReference type="Proteomes" id="UP001500582">
    <property type="component" value="Unassembled WGS sequence"/>
</dbReference>
<protein>
    <recommendedName>
        <fullName evidence="5">Adhesin</fullName>
    </recommendedName>
</protein>
<evidence type="ECO:0000313" key="3">
    <source>
        <dbReference type="EMBL" id="GAA4332470.1"/>
    </source>
</evidence>
<reference evidence="4" key="1">
    <citation type="journal article" date="2019" name="Int. J. Syst. Evol. Microbiol.">
        <title>The Global Catalogue of Microorganisms (GCM) 10K type strain sequencing project: providing services to taxonomists for standard genome sequencing and annotation.</title>
        <authorList>
            <consortium name="The Broad Institute Genomics Platform"/>
            <consortium name="The Broad Institute Genome Sequencing Center for Infectious Disease"/>
            <person name="Wu L."/>
            <person name="Ma J."/>
        </authorList>
    </citation>
    <scope>NUCLEOTIDE SEQUENCE [LARGE SCALE GENOMIC DNA]</scope>
    <source>
        <strain evidence="4">JCM 17705</strain>
    </source>
</reference>
<proteinExistence type="predicted"/>
<evidence type="ECO:0000256" key="1">
    <source>
        <dbReference type="SAM" id="Coils"/>
    </source>
</evidence>
<organism evidence="3 4">
    <name type="scientific">Mucilaginibacter gynuensis</name>
    <dbReference type="NCBI Taxonomy" id="1302236"/>
    <lineage>
        <taxon>Bacteria</taxon>
        <taxon>Pseudomonadati</taxon>
        <taxon>Bacteroidota</taxon>
        <taxon>Sphingobacteriia</taxon>
        <taxon>Sphingobacteriales</taxon>
        <taxon>Sphingobacteriaceae</taxon>
        <taxon>Mucilaginibacter</taxon>
    </lineage>
</organism>
<keyword evidence="1" id="KW-0175">Coiled coil</keyword>
<sequence length="463" mass="50598">MKSKVYNPALFVLMAFLAISTPGLAQNAIAVPPTPPATPAPQVNPVPHVIVIPKAYDISKDKDYQKSMAKLQTQMKELQKKMSKLKLDKNLNKTLTYTFKNLDKTITTSVNSSLSSVNTDLDINFDHFEPLASVNYDTNSNTILISGDNNIQTQDLDEQVKTYSKSYAADRNDVLSIDNRYGKVTINTWTKNEFKVDVQIKVGTNREGEAKKMLDNVNISDGKDGETVWFKTKIDDESNGGSWSSLFSGRKVVRKMEINYIVYMPVKNGLIVSNRYGATVLPDLTGKLNINSAYGNLTAKNLSNPDNVIKVKYGSANIEGLVGSDLDVAYGSLVLGASDKLTANVSYGSAKIGSIKTSGNINVRYSGTLNIATLDRNLKALQVNSSYSGVKVGMGALDNVDFDVTVHYGSFNYDNNTVSVVNQTPSEEEKGWSSTKNYKGKLGKGNGDKVITIKSSYGSVKFE</sequence>
<keyword evidence="2" id="KW-0732">Signal</keyword>
<evidence type="ECO:0000313" key="4">
    <source>
        <dbReference type="Proteomes" id="UP001500582"/>
    </source>
</evidence>
<dbReference type="EMBL" id="BAABFT010000012">
    <property type="protein sequence ID" value="GAA4332470.1"/>
    <property type="molecule type" value="Genomic_DNA"/>
</dbReference>
<name>A0ABP8H134_9SPHI</name>
<comment type="caution">
    <text evidence="3">The sequence shown here is derived from an EMBL/GenBank/DDBJ whole genome shotgun (WGS) entry which is preliminary data.</text>
</comment>
<dbReference type="RefSeq" id="WP_345212826.1">
    <property type="nucleotide sequence ID" value="NZ_BAABFT010000012.1"/>
</dbReference>
<accession>A0ABP8H134</accession>
<feature type="signal peptide" evidence="2">
    <location>
        <begin position="1"/>
        <end position="25"/>
    </location>
</feature>